<feature type="domain" description="HD" evidence="9">
    <location>
        <begin position="445"/>
        <end position="568"/>
    </location>
</feature>
<keyword evidence="4 7" id="KW-0378">Hydrolase</keyword>
<dbReference type="InterPro" id="IPR043519">
    <property type="entry name" value="NT_sf"/>
</dbReference>
<dbReference type="RefSeq" id="WP_124329888.1">
    <property type="nucleotide sequence ID" value="NZ_BEXT01000001.1"/>
</dbReference>
<dbReference type="NCBIfam" id="TIGR01693">
    <property type="entry name" value="UTase_glnD"/>
    <property type="match status" value="1"/>
</dbReference>
<dbReference type="Pfam" id="PF08335">
    <property type="entry name" value="GlnD_UR_UTase"/>
    <property type="match status" value="1"/>
</dbReference>
<reference evidence="11" key="2">
    <citation type="submission" date="2019-01" db="EMBL/GenBank/DDBJ databases">
        <title>Genome sequence of Desulfonema ishimotonii strain Tokyo 01.</title>
        <authorList>
            <person name="Fukui M."/>
        </authorList>
    </citation>
    <scope>NUCLEOTIDE SEQUENCE [LARGE SCALE GENOMIC DNA]</scope>
    <source>
        <strain evidence="11">Tokyo 01</strain>
    </source>
</reference>
<dbReference type="AlphaFoldDB" id="A0A401G0I8"/>
<feature type="domain" description="ACT" evidence="8">
    <location>
        <begin position="799"/>
        <end position="876"/>
    </location>
</feature>
<dbReference type="EC" id="2.7.7.59" evidence="7"/>
<dbReference type="EC" id="3.1.4.-" evidence="7"/>
<dbReference type="SUPFAM" id="SSF109604">
    <property type="entry name" value="HD-domain/PDEase-like"/>
    <property type="match status" value="1"/>
</dbReference>
<evidence type="ECO:0000259" key="9">
    <source>
        <dbReference type="PROSITE" id="PS51831"/>
    </source>
</evidence>
<dbReference type="CDD" id="cd04899">
    <property type="entry name" value="ACT_ACR-UUR-like_2"/>
    <property type="match status" value="1"/>
</dbReference>
<dbReference type="CDD" id="cd05401">
    <property type="entry name" value="NT_GlnE_GlnD_like"/>
    <property type="match status" value="1"/>
</dbReference>
<dbReference type="InterPro" id="IPR013546">
    <property type="entry name" value="PII_UdlTrfase/GS_AdlTrfase"/>
</dbReference>
<comment type="domain">
    <text evidence="7">Has four distinct domains: an N-terminal nucleotidyltransferase (NT) domain responsible for UTase activity, a central HD domain that encodes UR activity, and two C-terminal ACT domains that seem to have a role in glutamine sensing.</text>
</comment>
<dbReference type="InterPro" id="IPR045865">
    <property type="entry name" value="ACT-like_dom_sf"/>
</dbReference>
<dbReference type="EMBL" id="BEXT01000001">
    <property type="protein sequence ID" value="GBC62734.1"/>
    <property type="molecule type" value="Genomic_DNA"/>
</dbReference>
<comment type="caution">
    <text evidence="7">Lacks conserved residue(s) required for the propagation of feature annotation.</text>
</comment>
<organism evidence="10 11">
    <name type="scientific">Desulfonema ishimotonii</name>
    <dbReference type="NCBI Taxonomy" id="45657"/>
    <lineage>
        <taxon>Bacteria</taxon>
        <taxon>Pseudomonadati</taxon>
        <taxon>Thermodesulfobacteriota</taxon>
        <taxon>Desulfobacteria</taxon>
        <taxon>Desulfobacterales</taxon>
        <taxon>Desulfococcaceae</taxon>
        <taxon>Desulfonema</taxon>
    </lineage>
</organism>
<evidence type="ECO:0000256" key="1">
    <source>
        <dbReference type="ARBA" id="ARBA00022679"/>
    </source>
</evidence>
<keyword evidence="5 7" id="KW-0460">Magnesium</keyword>
<dbReference type="PANTHER" id="PTHR47320">
    <property type="entry name" value="BIFUNCTIONAL URIDYLYLTRANSFERASE/URIDYLYL-REMOVING ENZYME"/>
    <property type="match status" value="1"/>
</dbReference>
<dbReference type="PIRSF" id="PIRSF006288">
    <property type="entry name" value="PII_uridyltransf"/>
    <property type="match status" value="1"/>
</dbReference>
<sequence length="876" mass="99804">MKKQNNITETPLIKLTHQRETLISGFLAGSIPDFLRQHTRILDSYFHESYENSIIGPQISMTRYPYAIIALGGYGRQEQCIHSDVDLLLLFEKDVPDAAEELVREVIYPLWDIGLDVGHATRTLDGCITAALEDIETLTALLDARFICGMSRLYSALMDRLREKFVLETSGTVIDRLVDRNQERHVRFGDSSFLLEPNLKEGDGGLRDYHTVLWIARLRENLTQPRDLEYQGCFSHREFSTLTEALSFIWAVRNHLHHLAGRKCDQLYFRHQEKLADIMGYCKKDGQQPVERFLGELHRHMAFLKAQYEMHVYELENKKKQKRRRKPRVKTRIEGIEVQNGLLGFESPGSIRENPALLIRIFEESARLHQPLSAESERLVGEFLHLADRTSAAAIRSFENILVTRVPRFNVLEAMLRTGFLAKFIPQFDQIVNRIQYDEYHLYPVDRHLLRTVQTIKKFGTPDDPTGNPLCGDLYREIADPKLLLWAGLFHDIGKGETGGNHSARGEEIVRDILREKGYPEEAIGTVAFLVRNHLFLIKIATRRDIQDEETAIFCAHRIQDTERLKMLYLLTVADSVSTGPKAWNSWTATLLEELFLNVLNTLQNGELTSGEFVEIVEKKRAALPEAAAMPPEALQTIDMLFNVMSPRYLLYTPSEAMGAHIRLYTKLEERPFVWDIARSSDGSTRTVTVCAKDGPGLFSRIAGTFTLNGIDILDAQVYTWRNNIALDVFEVKPPSDLIYEDQKWENTARDLESALKGDLDLGQALKEKMRVYGPNRPVIGDRPDQVMIDNEVSSFFTIIEVFSYDVPGLLFGITDALFKCRLDVWVAKIATKIDQVVDVFYVRDFDGQKVDAPEQVAAIRAALKKVLSTTGPSAA</sequence>
<keyword evidence="3" id="KW-0677">Repeat</keyword>
<dbReference type="Proteomes" id="UP000288096">
    <property type="component" value="Unassembled WGS sequence"/>
</dbReference>
<dbReference type="InterPro" id="IPR003607">
    <property type="entry name" value="HD/PDEase_dom"/>
</dbReference>
<dbReference type="Pfam" id="PF03445">
    <property type="entry name" value="DUF294"/>
    <property type="match status" value="1"/>
</dbReference>
<dbReference type="HAMAP" id="MF_00277">
    <property type="entry name" value="PII_uridylyl_transf"/>
    <property type="match status" value="1"/>
</dbReference>
<dbReference type="PROSITE" id="PS51671">
    <property type="entry name" value="ACT"/>
    <property type="match status" value="2"/>
</dbReference>
<comment type="activity regulation">
    <text evidence="7">Uridylyltransferase (UTase) activity is inhibited by glutamine, while glutamine activates uridylyl-removing (UR) activity.</text>
</comment>
<evidence type="ECO:0000259" key="8">
    <source>
        <dbReference type="PROSITE" id="PS51671"/>
    </source>
</evidence>
<keyword evidence="1 7" id="KW-0808">Transferase</keyword>
<dbReference type="CDD" id="cd00077">
    <property type="entry name" value="HDc"/>
    <property type="match status" value="1"/>
</dbReference>
<evidence type="ECO:0000256" key="5">
    <source>
        <dbReference type="ARBA" id="ARBA00022842"/>
    </source>
</evidence>
<protein>
    <recommendedName>
        <fullName evidence="7">Bifunctional uridylyltransferase/uridylyl-removing enzyme</fullName>
        <shortName evidence="7">UTase/UR</shortName>
    </recommendedName>
    <alternativeName>
        <fullName evidence="7">Bifunctional [protein-PII] modification enzyme</fullName>
    </alternativeName>
    <alternativeName>
        <fullName evidence="7">Bifunctional nitrogen sensor protein</fullName>
    </alternativeName>
    <domain>
        <recommendedName>
            <fullName evidence="7">[Protein-PII] uridylyltransferase</fullName>
            <shortName evidence="7">PII uridylyltransferase</shortName>
            <shortName evidence="7">UTase</shortName>
            <ecNumber evidence="7">2.7.7.59</ecNumber>
        </recommendedName>
    </domain>
    <domain>
        <recommendedName>
            <fullName evidence="7">[Protein-PII]-UMP uridylyl-removing enzyme</fullName>
            <shortName evidence="7">UR</shortName>
            <ecNumber evidence="7">3.1.4.-</ecNumber>
        </recommendedName>
    </domain>
</protein>
<keyword evidence="6 7" id="KW-0511">Multifunctional enzyme</keyword>
<dbReference type="Gene3D" id="1.10.3210.10">
    <property type="entry name" value="Hypothetical protein af1432"/>
    <property type="match status" value="1"/>
</dbReference>
<dbReference type="GO" id="GO:0008773">
    <property type="term" value="F:[protein-PII] uridylyltransferase activity"/>
    <property type="evidence" value="ECO:0007669"/>
    <property type="project" value="UniProtKB-UniRule"/>
</dbReference>
<dbReference type="GO" id="GO:0006808">
    <property type="term" value="P:regulation of nitrogen utilization"/>
    <property type="evidence" value="ECO:0007669"/>
    <property type="project" value="UniProtKB-UniRule"/>
</dbReference>
<dbReference type="InterPro" id="IPR010043">
    <property type="entry name" value="UTase/UR"/>
</dbReference>
<dbReference type="SUPFAM" id="SSF81593">
    <property type="entry name" value="Nucleotidyltransferase substrate binding subunit/domain"/>
    <property type="match status" value="1"/>
</dbReference>
<dbReference type="SUPFAM" id="SSF55021">
    <property type="entry name" value="ACT-like"/>
    <property type="match status" value="2"/>
</dbReference>
<dbReference type="InterPro" id="IPR006674">
    <property type="entry name" value="HD_domain"/>
</dbReference>
<proteinExistence type="inferred from homology"/>
<comment type="catalytic activity">
    <reaction evidence="7">
        <text>[protein-PII]-L-tyrosine + UTP = [protein-PII]-uridylyl-L-tyrosine + diphosphate</text>
        <dbReference type="Rhea" id="RHEA:13673"/>
        <dbReference type="Rhea" id="RHEA-COMP:12147"/>
        <dbReference type="Rhea" id="RHEA-COMP:12148"/>
        <dbReference type="ChEBI" id="CHEBI:33019"/>
        <dbReference type="ChEBI" id="CHEBI:46398"/>
        <dbReference type="ChEBI" id="CHEBI:46858"/>
        <dbReference type="ChEBI" id="CHEBI:90602"/>
        <dbReference type="EC" id="2.7.7.59"/>
    </reaction>
</comment>
<feature type="domain" description="ACT" evidence="8">
    <location>
        <begin position="687"/>
        <end position="767"/>
    </location>
</feature>
<accession>A0A401G0I8</accession>
<dbReference type="Pfam" id="PF01966">
    <property type="entry name" value="HD"/>
    <property type="match status" value="1"/>
</dbReference>
<comment type="similarity">
    <text evidence="7">Belongs to the GlnD family.</text>
</comment>
<evidence type="ECO:0000256" key="3">
    <source>
        <dbReference type="ARBA" id="ARBA00022737"/>
    </source>
</evidence>
<evidence type="ECO:0000256" key="2">
    <source>
        <dbReference type="ARBA" id="ARBA00022695"/>
    </source>
</evidence>
<evidence type="ECO:0000313" key="10">
    <source>
        <dbReference type="EMBL" id="GBC62734.1"/>
    </source>
</evidence>
<dbReference type="CDD" id="cd04900">
    <property type="entry name" value="ACT_UUR-like_1"/>
    <property type="match status" value="1"/>
</dbReference>
<keyword evidence="2 7" id="KW-0548">Nucleotidyltransferase</keyword>
<comment type="catalytic activity">
    <reaction evidence="7">
        <text>[protein-PII]-uridylyl-L-tyrosine + H2O = [protein-PII]-L-tyrosine + UMP + H(+)</text>
        <dbReference type="Rhea" id="RHEA:48600"/>
        <dbReference type="Rhea" id="RHEA-COMP:12147"/>
        <dbReference type="Rhea" id="RHEA-COMP:12148"/>
        <dbReference type="ChEBI" id="CHEBI:15377"/>
        <dbReference type="ChEBI" id="CHEBI:15378"/>
        <dbReference type="ChEBI" id="CHEBI:46858"/>
        <dbReference type="ChEBI" id="CHEBI:57865"/>
        <dbReference type="ChEBI" id="CHEBI:90602"/>
    </reaction>
</comment>
<dbReference type="InterPro" id="IPR005105">
    <property type="entry name" value="GlnD_Uridyltrans_N"/>
</dbReference>
<comment type="caution">
    <text evidence="10">The sequence shown here is derived from an EMBL/GenBank/DDBJ whole genome shotgun (WGS) entry which is preliminary data.</text>
</comment>
<dbReference type="InterPro" id="IPR002912">
    <property type="entry name" value="ACT_dom"/>
</dbReference>
<reference evidence="11" key="1">
    <citation type="submission" date="2017-11" db="EMBL/GenBank/DDBJ databases">
        <authorList>
            <person name="Watanabe M."/>
            <person name="Kojima H."/>
        </authorList>
    </citation>
    <scope>NUCLEOTIDE SEQUENCE [LARGE SCALE GENOMIC DNA]</scope>
    <source>
        <strain evidence="11">Tokyo 01</strain>
    </source>
</reference>
<evidence type="ECO:0000256" key="7">
    <source>
        <dbReference type="HAMAP-Rule" id="MF_00277"/>
    </source>
</evidence>
<dbReference type="SUPFAM" id="SSF81301">
    <property type="entry name" value="Nucleotidyltransferase"/>
    <property type="match status" value="1"/>
</dbReference>
<evidence type="ECO:0000313" key="11">
    <source>
        <dbReference type="Proteomes" id="UP000288096"/>
    </source>
</evidence>
<keyword evidence="11" id="KW-1185">Reference proteome</keyword>
<evidence type="ECO:0000256" key="6">
    <source>
        <dbReference type="ARBA" id="ARBA00023268"/>
    </source>
</evidence>
<comment type="function">
    <text evidence="7">Modifies, by uridylylation and deuridylylation, the PII regulatory proteins (GlnB and homologs), in response to the nitrogen status of the cell that GlnD senses through the glutamine level. Under low glutamine levels, catalyzes the conversion of the PII proteins and UTP to PII-UMP and PPi, while under higher glutamine levels, GlnD hydrolyzes PII-UMP to PII and UMP (deuridylylation). Thus, controls uridylylation state and activity of the PII proteins, and plays an important role in the regulation of nitrogen metabolism.</text>
</comment>
<dbReference type="PROSITE" id="PS51831">
    <property type="entry name" value="HD"/>
    <property type="match status" value="1"/>
</dbReference>
<dbReference type="GO" id="GO:0008081">
    <property type="term" value="F:phosphoric diester hydrolase activity"/>
    <property type="evidence" value="ECO:0007669"/>
    <property type="project" value="UniProtKB-UniRule"/>
</dbReference>
<comment type="cofactor">
    <cofactor evidence="7">
        <name>Mg(2+)</name>
        <dbReference type="ChEBI" id="CHEBI:18420"/>
    </cofactor>
</comment>
<name>A0A401G0I8_9BACT</name>
<evidence type="ECO:0000256" key="4">
    <source>
        <dbReference type="ARBA" id="ARBA00022801"/>
    </source>
</evidence>
<dbReference type="PANTHER" id="PTHR47320:SF1">
    <property type="entry name" value="BIFUNCTIONAL URIDYLYLTRANSFERASE_URIDYLYL-REMOVING ENZYME"/>
    <property type="match status" value="1"/>
</dbReference>
<gene>
    <name evidence="7" type="primary">glnD</name>
    <name evidence="10" type="ORF">DENIS_3711</name>
</gene>
<dbReference type="OrthoDB" id="9758038at2"/>
<dbReference type="SMART" id="SM00471">
    <property type="entry name" value="HDc"/>
    <property type="match status" value="1"/>
</dbReference>
<feature type="region of interest" description="Uridylyltransferase" evidence="7">
    <location>
        <begin position="1"/>
        <end position="330"/>
    </location>
</feature>